<dbReference type="Pfam" id="PF06983">
    <property type="entry name" value="3-dmu-9_3-mt"/>
    <property type="match status" value="1"/>
</dbReference>
<dbReference type="InterPro" id="IPR028973">
    <property type="entry name" value="PhnB-like"/>
</dbReference>
<protein>
    <submittedName>
        <fullName evidence="2">DNA-binding protein</fullName>
    </submittedName>
</protein>
<organism evidence="2 3">
    <name type="scientific">Streptomyces bottropensis ATCC 25435</name>
    <dbReference type="NCBI Taxonomy" id="1054862"/>
    <lineage>
        <taxon>Bacteria</taxon>
        <taxon>Bacillati</taxon>
        <taxon>Actinomycetota</taxon>
        <taxon>Actinomycetes</taxon>
        <taxon>Kitasatosporales</taxon>
        <taxon>Streptomycetaceae</taxon>
        <taxon>Streptomyces</taxon>
    </lineage>
</organism>
<dbReference type="Proteomes" id="UP000030760">
    <property type="component" value="Unassembled WGS sequence"/>
</dbReference>
<dbReference type="EMBL" id="KB405056">
    <property type="protein sequence ID" value="EMF57812.1"/>
    <property type="molecule type" value="Genomic_DNA"/>
</dbReference>
<dbReference type="SUPFAM" id="SSF54593">
    <property type="entry name" value="Glyoxalase/Bleomycin resistance protein/Dihydroxybiphenyl dioxygenase"/>
    <property type="match status" value="1"/>
</dbReference>
<sequence>MSFGSRIGRYRDDTPPPEEALMSSDGFTICLWFDGRAEEAATHYVSIFKNSRLGRVTHYGEGAFQPAGTVLTVDFEANGQRFVALNGGPQFTFTEAVSFQILCADQDEIDYYWNSLTEGGEPGPCGWLKDRFGVSWQVVPTALIEMINDSDAQKAARATAAMMSMGKLDLAALEKAYAGE</sequence>
<name>M3DLL2_9ACTN</name>
<dbReference type="CDD" id="cd06588">
    <property type="entry name" value="PhnB_like"/>
    <property type="match status" value="1"/>
</dbReference>
<dbReference type="Gene3D" id="3.10.180.10">
    <property type="entry name" value="2,3-Dihydroxybiphenyl 1,2-Dioxygenase, domain 1"/>
    <property type="match status" value="1"/>
</dbReference>
<dbReference type="InterPro" id="IPR009725">
    <property type="entry name" value="3_dmu_93_MTrfase"/>
</dbReference>
<evidence type="ECO:0000313" key="3">
    <source>
        <dbReference type="Proteomes" id="UP000030760"/>
    </source>
</evidence>
<dbReference type="PANTHER" id="PTHR33990">
    <property type="entry name" value="PROTEIN YJDN-RELATED"/>
    <property type="match status" value="1"/>
</dbReference>
<evidence type="ECO:0000259" key="1">
    <source>
        <dbReference type="Pfam" id="PF06983"/>
    </source>
</evidence>
<keyword evidence="2" id="KW-0238">DNA-binding</keyword>
<evidence type="ECO:0000313" key="2">
    <source>
        <dbReference type="EMBL" id="EMF57812.1"/>
    </source>
</evidence>
<dbReference type="InterPro" id="IPR029068">
    <property type="entry name" value="Glyas_Bleomycin-R_OHBP_Dase"/>
</dbReference>
<proteinExistence type="predicted"/>
<reference evidence="3" key="1">
    <citation type="journal article" date="2013" name="Genome Announc.">
        <title>Draft Genome Sequence of Streptomyces bottropensis ATCC 25435, a Bottromycin-Producing Actinomycete.</title>
        <authorList>
            <person name="Zhang H."/>
            <person name="Zhou W."/>
            <person name="Zhuang Y."/>
            <person name="Liang X."/>
            <person name="Liu T."/>
        </authorList>
    </citation>
    <scope>NUCLEOTIDE SEQUENCE [LARGE SCALE GENOMIC DNA]</scope>
    <source>
        <strain evidence="3">ATCC 25435</strain>
    </source>
</reference>
<dbReference type="PANTHER" id="PTHR33990:SF2">
    <property type="entry name" value="PHNB-LIKE DOMAIN-CONTAINING PROTEIN"/>
    <property type="match status" value="1"/>
</dbReference>
<dbReference type="PIRSF" id="PIRSF021700">
    <property type="entry name" value="3_dmu_93_MTrfase"/>
    <property type="match status" value="1"/>
</dbReference>
<accession>M3DLL2</accession>
<gene>
    <name evidence="2" type="ORF">SBD_0484</name>
</gene>
<dbReference type="GO" id="GO:0003677">
    <property type="term" value="F:DNA binding"/>
    <property type="evidence" value="ECO:0007669"/>
    <property type="project" value="UniProtKB-KW"/>
</dbReference>
<feature type="domain" description="PhnB-like" evidence="1">
    <location>
        <begin position="27"/>
        <end position="139"/>
    </location>
</feature>
<dbReference type="AlphaFoldDB" id="M3DLL2"/>